<dbReference type="PANTHER" id="PTHR11647:SF1">
    <property type="entry name" value="COLLAPSIN RESPONSE MEDIATOR PROTEIN"/>
    <property type="match status" value="1"/>
</dbReference>
<dbReference type="EMBL" id="BJWL01000028">
    <property type="protein sequence ID" value="GFZ20611.1"/>
    <property type="molecule type" value="Genomic_DNA"/>
</dbReference>
<feature type="chain" id="PRO_5029529245" evidence="1">
    <location>
        <begin position="30"/>
        <end position="197"/>
    </location>
</feature>
<dbReference type="PANTHER" id="PTHR11647">
    <property type="entry name" value="HYDRANTOINASE/DIHYDROPYRIMIDINASE FAMILY MEMBER"/>
    <property type="match status" value="1"/>
</dbReference>
<evidence type="ECO:0000313" key="2">
    <source>
        <dbReference type="EMBL" id="GFZ20611.1"/>
    </source>
</evidence>
<comment type="caution">
    <text evidence="2">The sequence shown here is derived from an EMBL/GenBank/DDBJ whole genome shotgun (WGS) entry which is preliminary data.</text>
</comment>
<protein>
    <submittedName>
        <fullName evidence="2">Pyrimidine 2</fullName>
    </submittedName>
</protein>
<keyword evidence="3" id="KW-1185">Reference proteome</keyword>
<sequence>MDTSLRPHTIRIASFLVLVLSIFSPVSESNQFCETGIGYGDLECGITSSSSSKILIKGGTVVNAHHLEIADVYIEAGIIAAVKSNIKVGDDVTVLDATGKFVMPGIAVIITAVHCLRQSKQKKGPHFSESVIMVQVVPLGHLDLLTEFSLRGAHLLIFGEVMMTSHGRWGRPTWASMSYVSRCLYIEDCFAEINKRH</sequence>
<keyword evidence="1" id="KW-0732">Signal</keyword>
<reference evidence="2 3" key="1">
    <citation type="submission" date="2019-07" db="EMBL/GenBank/DDBJ databases">
        <title>De Novo Assembly of kiwifruit Actinidia rufa.</title>
        <authorList>
            <person name="Sugita-Konishi S."/>
            <person name="Sato K."/>
            <person name="Mori E."/>
            <person name="Abe Y."/>
            <person name="Kisaki G."/>
            <person name="Hamano K."/>
            <person name="Suezawa K."/>
            <person name="Otani M."/>
            <person name="Fukuda T."/>
            <person name="Manabe T."/>
            <person name="Gomi K."/>
            <person name="Tabuchi M."/>
            <person name="Akimitsu K."/>
            <person name="Kataoka I."/>
        </authorList>
    </citation>
    <scope>NUCLEOTIDE SEQUENCE [LARGE SCALE GENOMIC DNA]</scope>
    <source>
        <strain evidence="3">cv. Fuchu</strain>
    </source>
</reference>
<proteinExistence type="predicted"/>
<organism evidence="2 3">
    <name type="scientific">Actinidia rufa</name>
    <dbReference type="NCBI Taxonomy" id="165716"/>
    <lineage>
        <taxon>Eukaryota</taxon>
        <taxon>Viridiplantae</taxon>
        <taxon>Streptophyta</taxon>
        <taxon>Embryophyta</taxon>
        <taxon>Tracheophyta</taxon>
        <taxon>Spermatophyta</taxon>
        <taxon>Magnoliopsida</taxon>
        <taxon>eudicotyledons</taxon>
        <taxon>Gunneridae</taxon>
        <taxon>Pentapetalae</taxon>
        <taxon>asterids</taxon>
        <taxon>Ericales</taxon>
        <taxon>Actinidiaceae</taxon>
        <taxon>Actinidia</taxon>
    </lineage>
</organism>
<name>A0A7J0HCA4_9ERIC</name>
<dbReference type="GO" id="GO:0006208">
    <property type="term" value="P:pyrimidine nucleobase catabolic process"/>
    <property type="evidence" value="ECO:0007669"/>
    <property type="project" value="TreeGrafter"/>
</dbReference>
<gene>
    <name evidence="2" type="ORF">Acr_28g0013160</name>
</gene>
<dbReference type="OrthoDB" id="1742778at2759"/>
<dbReference type="InterPro" id="IPR050378">
    <property type="entry name" value="Metallo-dep_Hydrolases_sf"/>
</dbReference>
<dbReference type="InterPro" id="IPR011059">
    <property type="entry name" value="Metal-dep_hydrolase_composite"/>
</dbReference>
<evidence type="ECO:0000313" key="3">
    <source>
        <dbReference type="Proteomes" id="UP000585474"/>
    </source>
</evidence>
<accession>A0A7J0HCA4</accession>
<dbReference type="AlphaFoldDB" id="A0A7J0HCA4"/>
<dbReference type="Proteomes" id="UP000585474">
    <property type="component" value="Unassembled WGS sequence"/>
</dbReference>
<dbReference type="GO" id="GO:0005829">
    <property type="term" value="C:cytosol"/>
    <property type="evidence" value="ECO:0007669"/>
    <property type="project" value="TreeGrafter"/>
</dbReference>
<dbReference type="SUPFAM" id="SSF51338">
    <property type="entry name" value="Composite domain of metallo-dependent hydrolases"/>
    <property type="match status" value="1"/>
</dbReference>
<dbReference type="Gene3D" id="2.30.40.10">
    <property type="entry name" value="Urease, subunit C, domain 1"/>
    <property type="match status" value="1"/>
</dbReference>
<feature type="signal peptide" evidence="1">
    <location>
        <begin position="1"/>
        <end position="29"/>
    </location>
</feature>
<dbReference type="GO" id="GO:0004157">
    <property type="term" value="F:dihydropyrimidinase activity"/>
    <property type="evidence" value="ECO:0007669"/>
    <property type="project" value="TreeGrafter"/>
</dbReference>
<evidence type="ECO:0000256" key="1">
    <source>
        <dbReference type="SAM" id="SignalP"/>
    </source>
</evidence>